<evidence type="ECO:0000256" key="6">
    <source>
        <dbReference type="ARBA" id="ARBA00023136"/>
    </source>
</evidence>
<keyword evidence="2 7" id="KW-0813">Transport</keyword>
<dbReference type="PANTHER" id="PTHR32243">
    <property type="entry name" value="MALTOSE TRANSPORT SYSTEM PERMEASE-RELATED"/>
    <property type="match status" value="1"/>
</dbReference>
<comment type="similarity">
    <text evidence="7">Belongs to the binding-protein-dependent transport system permease family.</text>
</comment>
<dbReference type="PANTHER" id="PTHR32243:SF18">
    <property type="entry name" value="INNER MEMBRANE ABC TRANSPORTER PERMEASE PROTEIN YCJP"/>
    <property type="match status" value="1"/>
</dbReference>
<evidence type="ECO:0000256" key="5">
    <source>
        <dbReference type="ARBA" id="ARBA00022989"/>
    </source>
</evidence>
<dbReference type="InterPro" id="IPR000515">
    <property type="entry name" value="MetI-like"/>
</dbReference>
<dbReference type="AlphaFoldDB" id="A0AAU8II49"/>
<feature type="domain" description="ABC transmembrane type-1" evidence="8">
    <location>
        <begin position="68"/>
        <end position="260"/>
    </location>
</feature>
<evidence type="ECO:0000256" key="4">
    <source>
        <dbReference type="ARBA" id="ARBA00022692"/>
    </source>
</evidence>
<sequence>MMMRESKNARAIQYGILAIIAVLFLLPLVWMLFSSVDGRAIQAIQLPQKPTLENFAAILTSPSIMRSFVIGLMVSGFQALFVVIVSVLAAYPLSRYPLPWKKPFLLSILFLTSLPMTAVIVPVYEMFLYLKMQDSLIATTIFMISTSLPYGIWMMKNFMDSVPLELEEAAWMDGSTVWEGVRKVVIPLMLPGIFTIAIFTFTGSWGNFFVPFILITTPEKLPASVTIFQFFGNNGLVNYGQLAAFSVLYTLPVVVLYVFAQRYMSQGFSFGGAVK</sequence>
<feature type="transmembrane region" description="Helical" evidence="7">
    <location>
        <begin position="236"/>
        <end position="260"/>
    </location>
</feature>
<reference evidence="9" key="1">
    <citation type="submission" date="2024-06" db="EMBL/GenBank/DDBJ databases">
        <authorList>
            <person name="Fan A."/>
            <person name="Zhang F.Y."/>
            <person name="Zhang L."/>
        </authorList>
    </citation>
    <scope>NUCLEOTIDE SEQUENCE</scope>
    <source>
        <strain evidence="9">Y61</strain>
    </source>
</reference>
<dbReference type="EMBL" id="CP159510">
    <property type="protein sequence ID" value="XCJ17996.1"/>
    <property type="molecule type" value="Genomic_DNA"/>
</dbReference>
<dbReference type="RefSeq" id="WP_353949080.1">
    <property type="nucleotide sequence ID" value="NZ_CP159510.1"/>
</dbReference>
<dbReference type="GO" id="GO:0055085">
    <property type="term" value="P:transmembrane transport"/>
    <property type="evidence" value="ECO:0007669"/>
    <property type="project" value="InterPro"/>
</dbReference>
<dbReference type="Pfam" id="PF00528">
    <property type="entry name" value="BPD_transp_1"/>
    <property type="match status" value="1"/>
</dbReference>
<dbReference type="SUPFAM" id="SSF161098">
    <property type="entry name" value="MetI-like"/>
    <property type="match status" value="1"/>
</dbReference>
<evidence type="ECO:0000256" key="3">
    <source>
        <dbReference type="ARBA" id="ARBA00022475"/>
    </source>
</evidence>
<gene>
    <name evidence="9" type="ORF">ABNN70_05905</name>
</gene>
<evidence type="ECO:0000256" key="7">
    <source>
        <dbReference type="RuleBase" id="RU363032"/>
    </source>
</evidence>
<feature type="transmembrane region" description="Helical" evidence="7">
    <location>
        <begin position="136"/>
        <end position="153"/>
    </location>
</feature>
<evidence type="ECO:0000256" key="1">
    <source>
        <dbReference type="ARBA" id="ARBA00004651"/>
    </source>
</evidence>
<dbReference type="Gene3D" id="1.10.3720.10">
    <property type="entry name" value="MetI-like"/>
    <property type="match status" value="1"/>
</dbReference>
<comment type="subcellular location">
    <subcellularLocation>
        <location evidence="1 7">Cell membrane</location>
        <topology evidence="1 7">Multi-pass membrane protein</topology>
    </subcellularLocation>
</comment>
<dbReference type="PROSITE" id="PS50928">
    <property type="entry name" value="ABC_TM1"/>
    <property type="match status" value="1"/>
</dbReference>
<evidence type="ECO:0000256" key="2">
    <source>
        <dbReference type="ARBA" id="ARBA00022448"/>
    </source>
</evidence>
<dbReference type="InterPro" id="IPR050901">
    <property type="entry name" value="BP-dep_ABC_trans_perm"/>
</dbReference>
<dbReference type="GO" id="GO:0005886">
    <property type="term" value="C:plasma membrane"/>
    <property type="evidence" value="ECO:0007669"/>
    <property type="project" value="UniProtKB-SubCell"/>
</dbReference>
<keyword evidence="4 7" id="KW-0812">Transmembrane</keyword>
<accession>A0AAU8II49</accession>
<keyword evidence="6 7" id="KW-0472">Membrane</keyword>
<feature type="transmembrane region" description="Helical" evidence="7">
    <location>
        <begin position="103"/>
        <end position="124"/>
    </location>
</feature>
<dbReference type="InterPro" id="IPR035906">
    <property type="entry name" value="MetI-like_sf"/>
</dbReference>
<keyword evidence="5 7" id="KW-1133">Transmembrane helix</keyword>
<organism evidence="9">
    <name type="scientific">Sporolactobacillus sp. Y61</name>
    <dbReference type="NCBI Taxonomy" id="3160863"/>
    <lineage>
        <taxon>Bacteria</taxon>
        <taxon>Bacillati</taxon>
        <taxon>Bacillota</taxon>
        <taxon>Bacilli</taxon>
        <taxon>Bacillales</taxon>
        <taxon>Sporolactobacillaceae</taxon>
        <taxon>Sporolactobacillus</taxon>
    </lineage>
</organism>
<evidence type="ECO:0000259" key="8">
    <source>
        <dbReference type="PROSITE" id="PS50928"/>
    </source>
</evidence>
<keyword evidence="3" id="KW-1003">Cell membrane</keyword>
<feature type="transmembrane region" description="Helical" evidence="7">
    <location>
        <begin position="68"/>
        <end position="91"/>
    </location>
</feature>
<name>A0AAU8II49_9BACL</name>
<evidence type="ECO:0000313" key="9">
    <source>
        <dbReference type="EMBL" id="XCJ17996.1"/>
    </source>
</evidence>
<feature type="transmembrane region" description="Helical" evidence="7">
    <location>
        <begin position="12"/>
        <end position="33"/>
    </location>
</feature>
<protein>
    <submittedName>
        <fullName evidence="9">Carbohydrate ABC transporter permease</fullName>
    </submittedName>
</protein>
<dbReference type="CDD" id="cd06261">
    <property type="entry name" value="TM_PBP2"/>
    <property type="match status" value="1"/>
</dbReference>
<proteinExistence type="inferred from homology"/>
<feature type="transmembrane region" description="Helical" evidence="7">
    <location>
        <begin position="192"/>
        <end position="216"/>
    </location>
</feature>